<dbReference type="PANTHER" id="PTHR21348">
    <property type="match status" value="1"/>
</dbReference>
<feature type="non-terminal residue" evidence="12">
    <location>
        <position position="1"/>
    </location>
</feature>
<evidence type="ECO:0000256" key="8">
    <source>
        <dbReference type="ARBA" id="ARBA00047514"/>
    </source>
</evidence>
<keyword evidence="7 10" id="KW-1015">Disulfide bond</keyword>
<dbReference type="AlphaFoldDB" id="A0A9P4HUV9"/>
<dbReference type="Gene3D" id="3.90.1530.10">
    <property type="entry name" value="Conserved hypothetical protein from pyrococcus furiosus pfu- 392566-001, ParB domain"/>
    <property type="match status" value="1"/>
</dbReference>
<keyword evidence="13" id="KW-1185">Reference proteome</keyword>
<keyword evidence="4 9" id="KW-0067">ATP-binding</keyword>
<feature type="disulfide bond" description="Interchain" evidence="10">
    <location>
        <position position="82"/>
    </location>
</feature>
<sequence>SVQSRNLPITTLPLADILRPIPPVIDSPKVDSMVQTLNGEACTYIPQPAPENIEPGKLPPVDVLQYHSAKQGKTYNFAFGGCHRMQAYEKSGKQVVDVRVLKVTKPMLKMYLGGSVDKI</sequence>
<evidence type="ECO:0000256" key="4">
    <source>
        <dbReference type="ARBA" id="ARBA00022840"/>
    </source>
</evidence>
<proteinExistence type="inferred from homology"/>
<keyword evidence="3 9" id="KW-0547">Nucleotide-binding</keyword>
<gene>
    <name evidence="12" type="ORF">K490DRAFT_7418</name>
</gene>
<dbReference type="Proteomes" id="UP000799776">
    <property type="component" value="Unassembled WGS sequence"/>
</dbReference>
<evidence type="ECO:0000256" key="10">
    <source>
        <dbReference type="PIRSR" id="PIRSR017267-2"/>
    </source>
</evidence>
<evidence type="ECO:0000256" key="6">
    <source>
        <dbReference type="ARBA" id="ARBA00023002"/>
    </source>
</evidence>
<dbReference type="InterPro" id="IPR036086">
    <property type="entry name" value="ParB/Sulfiredoxin_sf"/>
</dbReference>
<dbReference type="GO" id="GO:0032542">
    <property type="term" value="F:sulfiredoxin activity"/>
    <property type="evidence" value="ECO:0007669"/>
    <property type="project" value="InterPro"/>
</dbReference>
<dbReference type="EC" id="1.8.98.2" evidence="2"/>
<keyword evidence="6" id="KW-0560">Oxidoreductase</keyword>
<dbReference type="EMBL" id="ML978725">
    <property type="protein sequence ID" value="KAF2086363.1"/>
    <property type="molecule type" value="Genomic_DNA"/>
</dbReference>
<dbReference type="GO" id="GO:0005737">
    <property type="term" value="C:cytoplasm"/>
    <property type="evidence" value="ECO:0007669"/>
    <property type="project" value="TreeGrafter"/>
</dbReference>
<name>A0A9P4HUV9_9PEZI</name>
<feature type="non-terminal residue" evidence="12">
    <location>
        <position position="119"/>
    </location>
</feature>
<evidence type="ECO:0000313" key="13">
    <source>
        <dbReference type="Proteomes" id="UP000799776"/>
    </source>
</evidence>
<protein>
    <recommendedName>
        <fullName evidence="2">sulfiredoxin</fullName>
        <ecNumber evidence="2">1.8.98.2</ecNumber>
    </recommendedName>
</protein>
<dbReference type="PANTHER" id="PTHR21348:SF2">
    <property type="entry name" value="SULFIREDOXIN-1"/>
    <property type="match status" value="1"/>
</dbReference>
<evidence type="ECO:0000256" key="9">
    <source>
        <dbReference type="PIRSR" id="PIRSR017267-1"/>
    </source>
</evidence>
<evidence type="ECO:0000313" key="12">
    <source>
        <dbReference type="EMBL" id="KAF2086363.1"/>
    </source>
</evidence>
<reference evidence="12" key="1">
    <citation type="journal article" date="2020" name="Stud. Mycol.">
        <title>101 Dothideomycetes genomes: a test case for predicting lifestyles and emergence of pathogens.</title>
        <authorList>
            <person name="Haridas S."/>
            <person name="Albert R."/>
            <person name="Binder M."/>
            <person name="Bloem J."/>
            <person name="Labutti K."/>
            <person name="Salamov A."/>
            <person name="Andreopoulos B."/>
            <person name="Baker S."/>
            <person name="Barry K."/>
            <person name="Bills G."/>
            <person name="Bluhm B."/>
            <person name="Cannon C."/>
            <person name="Castanera R."/>
            <person name="Culley D."/>
            <person name="Daum C."/>
            <person name="Ezra D."/>
            <person name="Gonzalez J."/>
            <person name="Henrissat B."/>
            <person name="Kuo A."/>
            <person name="Liang C."/>
            <person name="Lipzen A."/>
            <person name="Lutzoni F."/>
            <person name="Magnuson J."/>
            <person name="Mondo S."/>
            <person name="Nolan M."/>
            <person name="Ohm R."/>
            <person name="Pangilinan J."/>
            <person name="Park H.-J."/>
            <person name="Ramirez L."/>
            <person name="Alfaro M."/>
            <person name="Sun H."/>
            <person name="Tritt A."/>
            <person name="Yoshinaga Y."/>
            <person name="Zwiers L.-H."/>
            <person name="Turgeon B."/>
            <person name="Goodwin S."/>
            <person name="Spatafora J."/>
            <person name="Crous P."/>
            <person name="Grigoriev I."/>
        </authorList>
    </citation>
    <scope>NUCLEOTIDE SEQUENCE</scope>
    <source>
        <strain evidence="12">CBS 121410</strain>
    </source>
</reference>
<evidence type="ECO:0000256" key="2">
    <source>
        <dbReference type="ARBA" id="ARBA00013055"/>
    </source>
</evidence>
<keyword evidence="5" id="KW-0049">Antioxidant</keyword>
<accession>A0A9P4HUV9</accession>
<organism evidence="12 13">
    <name type="scientific">Saccharata proteae CBS 121410</name>
    <dbReference type="NCBI Taxonomy" id="1314787"/>
    <lineage>
        <taxon>Eukaryota</taxon>
        <taxon>Fungi</taxon>
        <taxon>Dikarya</taxon>
        <taxon>Ascomycota</taxon>
        <taxon>Pezizomycotina</taxon>
        <taxon>Dothideomycetes</taxon>
        <taxon>Dothideomycetes incertae sedis</taxon>
        <taxon>Botryosphaeriales</taxon>
        <taxon>Saccharataceae</taxon>
        <taxon>Saccharata</taxon>
    </lineage>
</organism>
<dbReference type="GO" id="GO:0034599">
    <property type="term" value="P:cellular response to oxidative stress"/>
    <property type="evidence" value="ECO:0007669"/>
    <property type="project" value="TreeGrafter"/>
</dbReference>
<evidence type="ECO:0000256" key="1">
    <source>
        <dbReference type="ARBA" id="ARBA00009609"/>
    </source>
</evidence>
<evidence type="ECO:0000256" key="3">
    <source>
        <dbReference type="ARBA" id="ARBA00022741"/>
    </source>
</evidence>
<evidence type="ECO:0000256" key="5">
    <source>
        <dbReference type="ARBA" id="ARBA00022862"/>
    </source>
</evidence>
<comment type="caution">
    <text evidence="12">The sequence shown here is derived from an EMBL/GenBank/DDBJ whole genome shotgun (WGS) entry which is preliminary data.</text>
</comment>
<comment type="similarity">
    <text evidence="1">Belongs to the sulfiredoxin family.</text>
</comment>
<comment type="catalytic activity">
    <reaction evidence="8">
        <text>S-hydroxy-S-oxy-L-cysteinyl-[peroxiredoxin] + [protein]-dithiol + ATP = S-hydroxy-L-cysteinyl-[peroxiredoxin] + [protein]-disulfide + ADP + phosphate</text>
        <dbReference type="Rhea" id="RHEA:17545"/>
        <dbReference type="Rhea" id="RHEA-COMP:10593"/>
        <dbReference type="Rhea" id="RHEA-COMP:10594"/>
        <dbReference type="Rhea" id="RHEA-COMP:13681"/>
        <dbReference type="Rhea" id="RHEA-COMP:17976"/>
        <dbReference type="ChEBI" id="CHEBI:29950"/>
        <dbReference type="ChEBI" id="CHEBI:30616"/>
        <dbReference type="ChEBI" id="CHEBI:43474"/>
        <dbReference type="ChEBI" id="CHEBI:50058"/>
        <dbReference type="ChEBI" id="CHEBI:61973"/>
        <dbReference type="ChEBI" id="CHEBI:61974"/>
        <dbReference type="ChEBI" id="CHEBI:456216"/>
        <dbReference type="EC" id="1.8.98.2"/>
    </reaction>
</comment>
<dbReference type="PIRSF" id="PIRSF017267">
    <property type="entry name" value="Sulfiredoxin"/>
    <property type="match status" value="1"/>
</dbReference>
<dbReference type="Pfam" id="PF02195">
    <property type="entry name" value="ParB_N"/>
    <property type="match status" value="1"/>
</dbReference>
<feature type="binding site" evidence="9">
    <location>
        <begin position="81"/>
        <end position="84"/>
    </location>
    <ligand>
        <name>ATP</name>
        <dbReference type="ChEBI" id="CHEBI:30616"/>
    </ligand>
</feature>
<dbReference type="OrthoDB" id="10023328at2759"/>
<dbReference type="CDD" id="cd16395">
    <property type="entry name" value="Srx"/>
    <property type="match status" value="1"/>
</dbReference>
<dbReference type="SUPFAM" id="SSF110849">
    <property type="entry name" value="ParB/Sulfiredoxin"/>
    <property type="match status" value="1"/>
</dbReference>
<evidence type="ECO:0000259" key="11">
    <source>
        <dbReference type="Pfam" id="PF02195"/>
    </source>
</evidence>
<dbReference type="InterPro" id="IPR016692">
    <property type="entry name" value="Sulfiredoxin"/>
</dbReference>
<feature type="domain" description="ParB-like N-terminal" evidence="11">
    <location>
        <begin position="9"/>
        <end position="113"/>
    </location>
</feature>
<dbReference type="InterPro" id="IPR003115">
    <property type="entry name" value="ParB_N"/>
</dbReference>
<evidence type="ECO:0000256" key="7">
    <source>
        <dbReference type="ARBA" id="ARBA00023157"/>
    </source>
</evidence>
<dbReference type="GO" id="GO:0005524">
    <property type="term" value="F:ATP binding"/>
    <property type="evidence" value="ECO:0007669"/>
    <property type="project" value="UniProtKB-KW"/>
</dbReference>